<dbReference type="dictyBase" id="DDB_G0294228"/>
<dbReference type="KEGG" id="ddi:DDB_G0294228"/>
<name>Q54AT2_DICDI</name>
<sequence>MDIPNIIINSHSKEKQFKLILDTGSNVSLINKRLISNEMKNHVHKTKAKIKFPLLEVKEEFVEQINIQVNNEIYTFFIIELDIIDVLFGNDILKDSIINQKDKIIKLNNSTYKINYQQSNQLYCNVKAPRKHVTVSNDNQSQSHNLLDDDKDIKEQVTKFVESIPSQLCDILAKTNPEEEEIQAVHDFINDSFEDVIVDKLPDIPDQINNSIRGNIIHNIIHNII</sequence>
<dbReference type="AlphaFoldDB" id="Q54AT2"/>
<dbReference type="SUPFAM" id="SSF50630">
    <property type="entry name" value="Acid proteases"/>
    <property type="match status" value="1"/>
</dbReference>
<evidence type="ECO:0000313" key="1">
    <source>
        <dbReference type="EMBL" id="EAL60367.1"/>
    </source>
</evidence>
<dbReference type="EMBL" id="AAFI02000236">
    <property type="protein sequence ID" value="EAL60367.1"/>
    <property type="molecule type" value="Genomic_DNA"/>
</dbReference>
<dbReference type="Proteomes" id="UP000002195">
    <property type="component" value="Unassembled WGS sequence"/>
</dbReference>
<dbReference type="GO" id="GO:0006508">
    <property type="term" value="P:proteolysis"/>
    <property type="evidence" value="ECO:0007669"/>
    <property type="project" value="InterPro"/>
</dbReference>
<dbReference type="InParanoid" id="Q54AT2"/>
<keyword evidence="2" id="KW-1185">Reference proteome</keyword>
<dbReference type="GO" id="GO:0004190">
    <property type="term" value="F:aspartic-type endopeptidase activity"/>
    <property type="evidence" value="ECO:0007669"/>
    <property type="project" value="InterPro"/>
</dbReference>
<dbReference type="PaxDb" id="44689-DDB0215107"/>
<accession>Q54AT2</accession>
<dbReference type="GeneID" id="3385444"/>
<feature type="non-terminal residue" evidence="1">
    <location>
        <position position="225"/>
    </location>
</feature>
<organism evidence="1 2">
    <name type="scientific">Dictyostelium discoideum</name>
    <name type="common">Social amoeba</name>
    <dbReference type="NCBI Taxonomy" id="44689"/>
    <lineage>
        <taxon>Eukaryota</taxon>
        <taxon>Amoebozoa</taxon>
        <taxon>Evosea</taxon>
        <taxon>Eumycetozoa</taxon>
        <taxon>Dictyostelia</taxon>
        <taxon>Dictyosteliales</taxon>
        <taxon>Dictyosteliaceae</taxon>
        <taxon>Dictyostelium</taxon>
    </lineage>
</organism>
<dbReference type="InterPro" id="IPR021109">
    <property type="entry name" value="Peptidase_aspartic_dom_sf"/>
</dbReference>
<dbReference type="VEuPathDB" id="AmoebaDB:DDB_G0294228"/>
<dbReference type="HOGENOM" id="CLU_1231810_0_0_1"/>
<dbReference type="Gene3D" id="2.40.70.10">
    <property type="entry name" value="Acid Proteases"/>
    <property type="match status" value="1"/>
</dbReference>
<comment type="caution">
    <text evidence="1">The sequence shown here is derived from an EMBL/GenBank/DDBJ whole genome shotgun (WGS) entry which is preliminary data.</text>
</comment>
<gene>
    <name evidence="1" type="ORF">DDB_G0294228</name>
</gene>
<evidence type="ECO:0000313" key="2">
    <source>
        <dbReference type="Proteomes" id="UP000002195"/>
    </source>
</evidence>
<proteinExistence type="predicted"/>
<reference evidence="1 2" key="1">
    <citation type="journal article" date="2005" name="Nature">
        <title>The genome of the social amoeba Dictyostelium discoideum.</title>
        <authorList>
            <consortium name="The Dictyostelium discoideum Sequencing Consortium"/>
            <person name="Eichinger L."/>
            <person name="Pachebat J.A."/>
            <person name="Glockner G."/>
            <person name="Rajandream M.A."/>
            <person name="Sucgang R."/>
            <person name="Berriman M."/>
            <person name="Song J."/>
            <person name="Olsen R."/>
            <person name="Szafranski K."/>
            <person name="Xu Q."/>
            <person name="Tunggal B."/>
            <person name="Kummerfeld S."/>
            <person name="Madera M."/>
            <person name="Konfortov B.A."/>
            <person name="Rivero F."/>
            <person name="Bankier A.T."/>
            <person name="Lehmann R."/>
            <person name="Hamlin N."/>
            <person name="Davies R."/>
            <person name="Gaudet P."/>
            <person name="Fey P."/>
            <person name="Pilcher K."/>
            <person name="Chen G."/>
            <person name="Saunders D."/>
            <person name="Sodergren E."/>
            <person name="Davis P."/>
            <person name="Kerhornou A."/>
            <person name="Nie X."/>
            <person name="Hall N."/>
            <person name="Anjard C."/>
            <person name="Hemphill L."/>
            <person name="Bason N."/>
            <person name="Farbrother P."/>
            <person name="Desany B."/>
            <person name="Just E."/>
            <person name="Morio T."/>
            <person name="Rost R."/>
            <person name="Churcher C."/>
            <person name="Cooper J."/>
            <person name="Haydock S."/>
            <person name="van Driessche N."/>
            <person name="Cronin A."/>
            <person name="Goodhead I."/>
            <person name="Muzny D."/>
            <person name="Mourier T."/>
            <person name="Pain A."/>
            <person name="Lu M."/>
            <person name="Harper D."/>
            <person name="Lindsay R."/>
            <person name="Hauser H."/>
            <person name="James K."/>
            <person name="Quiles M."/>
            <person name="Madan Babu M."/>
            <person name="Saito T."/>
            <person name="Buchrieser C."/>
            <person name="Wardroper A."/>
            <person name="Felder M."/>
            <person name="Thangavelu M."/>
            <person name="Johnson D."/>
            <person name="Knights A."/>
            <person name="Loulseged H."/>
            <person name="Mungall K."/>
            <person name="Oliver K."/>
            <person name="Price C."/>
            <person name="Quail M.A."/>
            <person name="Urushihara H."/>
            <person name="Hernandez J."/>
            <person name="Rabbinowitsch E."/>
            <person name="Steffen D."/>
            <person name="Sanders M."/>
            <person name="Ma J."/>
            <person name="Kohara Y."/>
            <person name="Sharp S."/>
            <person name="Simmonds M."/>
            <person name="Spiegler S."/>
            <person name="Tivey A."/>
            <person name="Sugano S."/>
            <person name="White B."/>
            <person name="Walker D."/>
            <person name="Woodward J."/>
            <person name="Winckler T."/>
            <person name="Tanaka Y."/>
            <person name="Shaulsky G."/>
            <person name="Schleicher M."/>
            <person name="Weinstock G."/>
            <person name="Rosenthal A."/>
            <person name="Cox E.C."/>
            <person name="Chisholm R.L."/>
            <person name="Gibbs R."/>
            <person name="Loomis W.F."/>
            <person name="Platzer M."/>
            <person name="Kay R.R."/>
            <person name="Williams J."/>
            <person name="Dear P.H."/>
            <person name="Noegel A.A."/>
            <person name="Barrell B."/>
            <person name="Kuspa A."/>
        </authorList>
    </citation>
    <scope>NUCLEOTIDE SEQUENCE [LARGE SCALE GENOMIC DNA]</scope>
    <source>
        <strain evidence="1 2">AX4</strain>
    </source>
</reference>
<protein>
    <submittedName>
        <fullName evidence="1">Uncharacterized protein</fullName>
    </submittedName>
</protein>
<dbReference type="InterPro" id="IPR001969">
    <property type="entry name" value="Aspartic_peptidase_AS"/>
</dbReference>
<dbReference type="PROSITE" id="PS00141">
    <property type="entry name" value="ASP_PROTEASE"/>
    <property type="match status" value="1"/>
</dbReference>
<dbReference type="RefSeq" id="XP_628780.1">
    <property type="nucleotide sequence ID" value="XM_628778.1"/>
</dbReference>